<proteinExistence type="predicted"/>
<organism evidence="1 2">
    <name type="scientific">Acrobeloides nanus</name>
    <dbReference type="NCBI Taxonomy" id="290746"/>
    <lineage>
        <taxon>Eukaryota</taxon>
        <taxon>Metazoa</taxon>
        <taxon>Ecdysozoa</taxon>
        <taxon>Nematoda</taxon>
        <taxon>Chromadorea</taxon>
        <taxon>Rhabditida</taxon>
        <taxon>Tylenchina</taxon>
        <taxon>Cephalobomorpha</taxon>
        <taxon>Cephaloboidea</taxon>
        <taxon>Cephalobidae</taxon>
        <taxon>Acrobeloides</taxon>
    </lineage>
</organism>
<dbReference type="AlphaFoldDB" id="A0A914D7P3"/>
<evidence type="ECO:0000313" key="2">
    <source>
        <dbReference type="WBParaSite" id="ACRNAN_scaffold2043.g17164.t1"/>
    </source>
</evidence>
<evidence type="ECO:0000313" key="1">
    <source>
        <dbReference type="Proteomes" id="UP000887540"/>
    </source>
</evidence>
<sequence>MLPFCKYSSNWRKTSQRQLIAEILLPHLKLLTTDNLIRIDEEEMVKIWEAPLIHRAYYRNIPAKTMLYINRVLELTSNLHLRIEIMHGSCRNVDENIYEFIELFTFCGEYIRRRMLGSRFINESILEFKIKTDQLHTIFLNYAKMMQQAHKDAGIECKSIKNCVAKFFLHEDDFPGYTALERHLEMKQLIKNAKNRQDGFTATKLQGKIVYMNTSNRYIVVTMLKSKKKRKGEFVITEKPVTYHKLYNKIVPG</sequence>
<name>A0A914D7P3_9BILA</name>
<keyword evidence="1" id="KW-1185">Reference proteome</keyword>
<accession>A0A914D7P3</accession>
<protein>
    <submittedName>
        <fullName evidence="2">Uncharacterized protein</fullName>
    </submittedName>
</protein>
<dbReference type="WBParaSite" id="ACRNAN_scaffold2043.g17164.t1">
    <property type="protein sequence ID" value="ACRNAN_scaffold2043.g17164.t1"/>
    <property type="gene ID" value="ACRNAN_scaffold2043.g17164"/>
</dbReference>
<dbReference type="Proteomes" id="UP000887540">
    <property type="component" value="Unplaced"/>
</dbReference>
<reference evidence="2" key="1">
    <citation type="submission" date="2022-11" db="UniProtKB">
        <authorList>
            <consortium name="WormBaseParasite"/>
        </authorList>
    </citation>
    <scope>IDENTIFICATION</scope>
</reference>